<keyword evidence="3" id="KW-1185">Reference proteome</keyword>
<proteinExistence type="predicted"/>
<evidence type="ECO:0000313" key="3">
    <source>
        <dbReference type="Proteomes" id="UP000591844"/>
    </source>
</evidence>
<accession>A0A7X5TIX5</accession>
<protein>
    <recommendedName>
        <fullName evidence="4">Ankyrin repeat domain-containing protein</fullName>
    </recommendedName>
</protein>
<dbReference type="InterPro" id="IPR002110">
    <property type="entry name" value="Ankyrin_rpt"/>
</dbReference>
<dbReference type="Gene3D" id="1.25.40.20">
    <property type="entry name" value="Ankyrin repeat-containing domain"/>
    <property type="match status" value="1"/>
</dbReference>
<dbReference type="Pfam" id="PF00023">
    <property type="entry name" value="Ank"/>
    <property type="match status" value="1"/>
</dbReference>
<dbReference type="AlphaFoldDB" id="A0A7X5TIX5"/>
<keyword evidence="1" id="KW-0040">ANK repeat</keyword>
<dbReference type="EMBL" id="PUJW01000035">
    <property type="protein sequence ID" value="NHB94385.1"/>
    <property type="molecule type" value="Genomic_DNA"/>
</dbReference>
<feature type="repeat" description="ANK" evidence="1">
    <location>
        <begin position="84"/>
        <end position="116"/>
    </location>
</feature>
<gene>
    <name evidence="2" type="ORF">C5469_20475</name>
</gene>
<evidence type="ECO:0000256" key="1">
    <source>
        <dbReference type="PROSITE-ProRule" id="PRU00023"/>
    </source>
</evidence>
<dbReference type="Proteomes" id="UP000591844">
    <property type="component" value="Unassembled WGS sequence"/>
</dbReference>
<reference evidence="2 3" key="1">
    <citation type="submission" date="2018-02" db="EMBL/GenBank/DDBJ databases">
        <authorList>
            <person name="Machado R.A."/>
        </authorList>
    </citation>
    <scope>NUCLEOTIDE SEQUENCE [LARGE SCALE GENOMIC DNA]</scope>
    <source>
        <strain evidence="2 3">DSM 19724</strain>
    </source>
</reference>
<dbReference type="PROSITE" id="PS50088">
    <property type="entry name" value="ANK_REPEAT"/>
    <property type="match status" value="1"/>
</dbReference>
<evidence type="ECO:0000313" key="2">
    <source>
        <dbReference type="EMBL" id="NHB94385.1"/>
    </source>
</evidence>
<dbReference type="InterPro" id="IPR036770">
    <property type="entry name" value="Ankyrin_rpt-contain_sf"/>
</dbReference>
<comment type="caution">
    <text evidence="2">The sequence shown here is derived from an EMBL/GenBank/DDBJ whole genome shotgun (WGS) entry which is preliminary data.</text>
</comment>
<dbReference type="RefSeq" id="WP_166310289.1">
    <property type="nucleotide sequence ID" value="NZ_CAWPIB010000035.1"/>
</dbReference>
<sequence>MDENETLLVAAASGAATNVGRWLIETQGFPVEHIKNNDPYYSHYGRSPLQALMRFMGETGSPRTKSFSMLLKKHGINLDALDQNKKTPLQEAISDQRNDIARLLIEAGANTALLNKDEQQALKILLAEKNNEYLIEEKSCSKA</sequence>
<evidence type="ECO:0008006" key="4">
    <source>
        <dbReference type="Google" id="ProtNLM"/>
    </source>
</evidence>
<organism evidence="2 3">
    <name type="scientific">Photorhabdus cinerea</name>
    <dbReference type="NCBI Taxonomy" id="471575"/>
    <lineage>
        <taxon>Bacteria</taxon>
        <taxon>Pseudomonadati</taxon>
        <taxon>Pseudomonadota</taxon>
        <taxon>Gammaproteobacteria</taxon>
        <taxon>Enterobacterales</taxon>
        <taxon>Morganellaceae</taxon>
        <taxon>Photorhabdus</taxon>
    </lineage>
</organism>
<dbReference type="SUPFAM" id="SSF48403">
    <property type="entry name" value="Ankyrin repeat"/>
    <property type="match status" value="1"/>
</dbReference>
<dbReference type="PROSITE" id="PS50297">
    <property type="entry name" value="ANK_REP_REGION"/>
    <property type="match status" value="1"/>
</dbReference>
<name>A0A7X5TIX5_9GAMM</name>